<dbReference type="STRING" id="36844.SAMN04488501_12320"/>
<dbReference type="EMBL" id="LHUR01000029">
    <property type="protein sequence ID" value="KOA19044.1"/>
    <property type="molecule type" value="Genomic_DNA"/>
</dbReference>
<feature type="domain" description="Putative amidase" evidence="1">
    <location>
        <begin position="16"/>
        <end position="184"/>
    </location>
</feature>
<evidence type="ECO:0000259" key="1">
    <source>
        <dbReference type="Pfam" id="PF12671"/>
    </source>
</evidence>
<comment type="caution">
    <text evidence="2">The sequence shown here is derived from an EMBL/GenBank/DDBJ whole genome shotgun (WGS) entry which is preliminary data.</text>
</comment>
<dbReference type="Pfam" id="PF12671">
    <property type="entry name" value="Amidase_6"/>
    <property type="match status" value="1"/>
</dbReference>
<gene>
    <name evidence="2" type="ORF">CLHOM_25390</name>
</gene>
<dbReference type="PATRIC" id="fig|1121318.3.peg.2557"/>
<dbReference type="PANTHER" id="PTHR40032:SF1">
    <property type="entry name" value="EXPORTED PROTEIN"/>
    <property type="match status" value="1"/>
</dbReference>
<accession>A0A0L6Z7V5</accession>
<reference evidence="3" key="1">
    <citation type="submission" date="2015-08" db="EMBL/GenBank/DDBJ databases">
        <title>Genome sequence of the strict anaerobe Clostridium homopropionicum LuHBu1 (DSM 5847T).</title>
        <authorList>
            <person name="Poehlein A."/>
            <person name="Beck M."/>
            <person name="Schiel-Bengelsdorf B."/>
            <person name="Bengelsdorf F.R."/>
            <person name="Daniel R."/>
            <person name="Duerre P."/>
        </authorList>
    </citation>
    <scope>NUCLEOTIDE SEQUENCE [LARGE SCALE GENOMIC DNA]</scope>
    <source>
        <strain evidence="3">DSM 5847</strain>
    </source>
</reference>
<evidence type="ECO:0000313" key="3">
    <source>
        <dbReference type="Proteomes" id="UP000037043"/>
    </source>
</evidence>
<name>A0A0L6Z7V5_9CLOT</name>
<evidence type="ECO:0000313" key="2">
    <source>
        <dbReference type="EMBL" id="KOA19044.1"/>
    </source>
</evidence>
<dbReference type="Proteomes" id="UP000037043">
    <property type="component" value="Unassembled WGS sequence"/>
</dbReference>
<dbReference type="RefSeq" id="WP_052222041.1">
    <property type="nucleotide sequence ID" value="NZ_LHUR01000029.1"/>
</dbReference>
<dbReference type="PANTHER" id="PTHR40032">
    <property type="entry name" value="EXPORTED PROTEIN-RELATED"/>
    <property type="match status" value="1"/>
</dbReference>
<dbReference type="AlphaFoldDB" id="A0A0L6Z7V5"/>
<protein>
    <submittedName>
        <fullName evidence="2">Putative amidase domain protein</fullName>
    </submittedName>
</protein>
<proteinExistence type="predicted"/>
<organism evidence="2 3">
    <name type="scientific">Clostridium homopropionicum DSM 5847</name>
    <dbReference type="NCBI Taxonomy" id="1121318"/>
    <lineage>
        <taxon>Bacteria</taxon>
        <taxon>Bacillati</taxon>
        <taxon>Bacillota</taxon>
        <taxon>Clostridia</taxon>
        <taxon>Eubacteriales</taxon>
        <taxon>Clostridiaceae</taxon>
        <taxon>Clostridium</taxon>
    </lineage>
</organism>
<sequence length="206" mass="24535">MREYNNGSFVTGMNYDYDRMRAKEYAEKYALFPNIKEYPYFEQDDCANFISQVLRAGGMKETGIRWDKVESWFCRTKDTNSLTNIAISWRAARYFRRHWANEGGIGHNRAAVSIAITVQEAVNNFDRLYTILKEGDVIQYGNPDNNNYPYHTQVIHDKGFNYKISKYDLYMAQHTENRLYVSLFTYLNKFFDKTVRQVYIYRIKDD</sequence>
<dbReference type="InterPro" id="IPR024301">
    <property type="entry name" value="Amidase_6"/>
</dbReference>
<keyword evidence="3" id="KW-1185">Reference proteome</keyword>